<evidence type="ECO:0000313" key="3">
    <source>
        <dbReference type="Proteomes" id="UP000291084"/>
    </source>
</evidence>
<dbReference type="AlphaFoldDB" id="A0A0S3RBF5"/>
<gene>
    <name evidence="2" type="primary">Vigan.02G043300</name>
    <name evidence="2" type="ORF">VIGAN_02043300</name>
</gene>
<name>A0A0S3RBF5_PHAAN</name>
<dbReference type="GO" id="GO:0004029">
    <property type="term" value="F:aldehyde dehydrogenase (NAD+) activity"/>
    <property type="evidence" value="ECO:0007669"/>
    <property type="project" value="TreeGrafter"/>
</dbReference>
<dbReference type="Gene3D" id="3.40.50.720">
    <property type="entry name" value="NAD(P)-binding Rossmann-like Domain"/>
    <property type="match status" value="1"/>
</dbReference>
<dbReference type="SUPFAM" id="SSF51735">
    <property type="entry name" value="NAD(P)-binding Rossmann-fold domains"/>
    <property type="match status" value="1"/>
</dbReference>
<reference evidence="2 3" key="1">
    <citation type="journal article" date="2015" name="Sci. Rep.">
        <title>The power of single molecule real-time sequencing technology in the de novo assembly of a eukaryotic genome.</title>
        <authorList>
            <person name="Sakai H."/>
            <person name="Naito K."/>
            <person name="Ogiso-Tanaka E."/>
            <person name="Takahashi Y."/>
            <person name="Iseki K."/>
            <person name="Muto C."/>
            <person name="Satou K."/>
            <person name="Teruya K."/>
            <person name="Shiroma A."/>
            <person name="Shimoji M."/>
            <person name="Hirano T."/>
            <person name="Itoh T."/>
            <person name="Kaga A."/>
            <person name="Tomooka N."/>
        </authorList>
    </citation>
    <scope>NUCLEOTIDE SEQUENCE [LARGE SCALE GENOMIC DNA]</scope>
    <source>
        <strain evidence="3">cv. Shumari</strain>
    </source>
</reference>
<keyword evidence="3" id="KW-1185">Reference proteome</keyword>
<dbReference type="EMBL" id="AP015035">
    <property type="protein sequence ID" value="BAT77834.1"/>
    <property type="molecule type" value="Genomic_DNA"/>
</dbReference>
<protein>
    <recommendedName>
        <fullName evidence="1">NAD-dependent epimerase/dehydratase domain-containing protein</fullName>
    </recommendedName>
</protein>
<dbReference type="FunFam" id="3.40.50.720:FF:000425">
    <property type="entry name" value="NAD(P)-binding Rossmann-fold superfamily protein"/>
    <property type="match status" value="1"/>
</dbReference>
<evidence type="ECO:0000313" key="2">
    <source>
        <dbReference type="EMBL" id="BAT77834.1"/>
    </source>
</evidence>
<dbReference type="OrthoDB" id="2735536at2759"/>
<dbReference type="PANTHER" id="PTHR48079">
    <property type="entry name" value="PROTEIN YEEZ"/>
    <property type="match status" value="1"/>
</dbReference>
<dbReference type="InterPro" id="IPR001509">
    <property type="entry name" value="Epimerase_deHydtase"/>
</dbReference>
<dbReference type="Proteomes" id="UP000291084">
    <property type="component" value="Chromosome 2"/>
</dbReference>
<organism evidence="2 3">
    <name type="scientific">Vigna angularis var. angularis</name>
    <dbReference type="NCBI Taxonomy" id="157739"/>
    <lineage>
        <taxon>Eukaryota</taxon>
        <taxon>Viridiplantae</taxon>
        <taxon>Streptophyta</taxon>
        <taxon>Embryophyta</taxon>
        <taxon>Tracheophyta</taxon>
        <taxon>Spermatophyta</taxon>
        <taxon>Magnoliopsida</taxon>
        <taxon>eudicotyledons</taxon>
        <taxon>Gunneridae</taxon>
        <taxon>Pentapetalae</taxon>
        <taxon>rosids</taxon>
        <taxon>fabids</taxon>
        <taxon>Fabales</taxon>
        <taxon>Fabaceae</taxon>
        <taxon>Papilionoideae</taxon>
        <taxon>50 kb inversion clade</taxon>
        <taxon>NPAAA clade</taxon>
        <taxon>indigoferoid/millettioid clade</taxon>
        <taxon>Phaseoleae</taxon>
        <taxon>Vigna</taxon>
    </lineage>
</organism>
<sequence length="342" mass="37290">MKILVTGASGFLGGRLCDALLLQGYSVRVLVRSTSDISSLSPDIEIFHGDITDYASILAACSSCTIVFHLAALVEPWLPDPSKFFSVNVGGLKNVLAAVMETRTVEKLLYTSSFFALGPTDGGVADENQVHHEKYFCTEYEKSKAAADKIALQAASEGVPIVLLYPGVIYGPGKVTAGNVVARMLVERFSGRLPGYVGYGSDKFSFSHVDDVVEGQISAMKKGKVGSRYLLTGENASFKHVFDMAAVITDTKKPVFSIPLWVIEVYGWLSVLFSRITGKLPFISPPTVHVLRHRWEYCCEKAKSELDYRPRSLKEGLAEESGNATVDLQTHCSCHATGDIYK</sequence>
<feature type="domain" description="NAD-dependent epimerase/dehydratase" evidence="1">
    <location>
        <begin position="3"/>
        <end position="228"/>
    </location>
</feature>
<dbReference type="Pfam" id="PF01370">
    <property type="entry name" value="Epimerase"/>
    <property type="match status" value="1"/>
</dbReference>
<dbReference type="InterPro" id="IPR051783">
    <property type="entry name" value="NAD(P)-dependent_oxidoreduct"/>
</dbReference>
<dbReference type="CDD" id="cd05228">
    <property type="entry name" value="AR_FR_like_1_SDR_e"/>
    <property type="match status" value="1"/>
</dbReference>
<accession>A0A0S3RBF5</accession>
<evidence type="ECO:0000259" key="1">
    <source>
        <dbReference type="Pfam" id="PF01370"/>
    </source>
</evidence>
<dbReference type="InterPro" id="IPR036291">
    <property type="entry name" value="NAD(P)-bd_dom_sf"/>
</dbReference>
<dbReference type="PANTHER" id="PTHR48079:SF6">
    <property type="entry name" value="NAD(P)-BINDING DOMAIN-CONTAINING PROTEIN-RELATED"/>
    <property type="match status" value="1"/>
</dbReference>
<proteinExistence type="predicted"/>
<dbReference type="GO" id="GO:0005737">
    <property type="term" value="C:cytoplasm"/>
    <property type="evidence" value="ECO:0007669"/>
    <property type="project" value="TreeGrafter"/>
</dbReference>